<evidence type="ECO:0008006" key="3">
    <source>
        <dbReference type="Google" id="ProtNLM"/>
    </source>
</evidence>
<name>A0A0D2MYN8_9CHLO</name>
<evidence type="ECO:0000313" key="1">
    <source>
        <dbReference type="EMBL" id="KIY99280.1"/>
    </source>
</evidence>
<dbReference type="STRING" id="145388.A0A0D2MYN8"/>
<keyword evidence="2" id="KW-1185">Reference proteome</keyword>
<dbReference type="SUPFAM" id="SSF53474">
    <property type="entry name" value="alpha/beta-Hydrolases"/>
    <property type="match status" value="1"/>
</dbReference>
<dbReference type="InterPro" id="IPR029058">
    <property type="entry name" value="AB_hydrolase_fold"/>
</dbReference>
<dbReference type="Proteomes" id="UP000054498">
    <property type="component" value="Unassembled WGS sequence"/>
</dbReference>
<organism evidence="1 2">
    <name type="scientific">Monoraphidium neglectum</name>
    <dbReference type="NCBI Taxonomy" id="145388"/>
    <lineage>
        <taxon>Eukaryota</taxon>
        <taxon>Viridiplantae</taxon>
        <taxon>Chlorophyta</taxon>
        <taxon>core chlorophytes</taxon>
        <taxon>Chlorophyceae</taxon>
        <taxon>CS clade</taxon>
        <taxon>Sphaeropleales</taxon>
        <taxon>Selenastraceae</taxon>
        <taxon>Monoraphidium</taxon>
    </lineage>
</organism>
<accession>A0A0D2MYN8</accession>
<dbReference type="EMBL" id="KK101895">
    <property type="protein sequence ID" value="KIY99280.1"/>
    <property type="molecule type" value="Genomic_DNA"/>
</dbReference>
<dbReference type="Gene3D" id="3.40.50.1820">
    <property type="entry name" value="alpha/beta hydrolase"/>
    <property type="match status" value="1"/>
</dbReference>
<protein>
    <recommendedName>
        <fullName evidence="3">AB hydrolase-1 domain-containing protein</fullName>
    </recommendedName>
</protein>
<dbReference type="GeneID" id="25741559"/>
<sequence>MRMQAKAVFVDQAPLQNRAPGWELGSKGCNNEATLAELQATLKSDLGAVADGNAEGCLTLPLPPAVLARLRAETLRCDPSALGELMADHTQLDWRELLPRIAIPCLNVVGGTSGCFPVEGCLEVGRRIPGCCSVVFTRANHWLYLEQPQEFNELLLDFVKRGNEGRPKVAHIE</sequence>
<proteinExistence type="predicted"/>
<dbReference type="OrthoDB" id="7130006at2759"/>
<reference evidence="1 2" key="1">
    <citation type="journal article" date="2013" name="BMC Genomics">
        <title>Reconstruction of the lipid metabolism for the microalga Monoraphidium neglectum from its genome sequence reveals characteristics suitable for biofuel production.</title>
        <authorList>
            <person name="Bogen C."/>
            <person name="Al-Dilaimi A."/>
            <person name="Albersmeier A."/>
            <person name="Wichmann J."/>
            <person name="Grundmann M."/>
            <person name="Rupp O."/>
            <person name="Lauersen K.J."/>
            <person name="Blifernez-Klassen O."/>
            <person name="Kalinowski J."/>
            <person name="Goesmann A."/>
            <person name="Mussgnug J.H."/>
            <person name="Kruse O."/>
        </authorList>
    </citation>
    <scope>NUCLEOTIDE SEQUENCE [LARGE SCALE GENOMIC DNA]</scope>
    <source>
        <strain evidence="1 2">SAG 48.87</strain>
    </source>
</reference>
<dbReference type="RefSeq" id="XP_013898300.1">
    <property type="nucleotide sequence ID" value="XM_014042846.1"/>
</dbReference>
<evidence type="ECO:0000313" key="2">
    <source>
        <dbReference type="Proteomes" id="UP000054498"/>
    </source>
</evidence>
<dbReference type="AlphaFoldDB" id="A0A0D2MYN8"/>
<dbReference type="KEGG" id="mng:MNEG_8684"/>
<gene>
    <name evidence="1" type="ORF">MNEG_8684</name>
</gene>